<feature type="compositionally biased region" description="Low complexity" evidence="1">
    <location>
        <begin position="304"/>
        <end position="318"/>
    </location>
</feature>
<dbReference type="PANTHER" id="PTHR34049">
    <property type="entry name" value="F-BOX PROTEIN SKIP27"/>
    <property type="match status" value="1"/>
</dbReference>
<gene>
    <name evidence="3" type="ORF">HKI87_03g25220</name>
</gene>
<evidence type="ECO:0000259" key="2">
    <source>
        <dbReference type="PROSITE" id="PS50181"/>
    </source>
</evidence>
<dbReference type="EMBL" id="CP151503">
    <property type="protein sequence ID" value="WZN60988.1"/>
    <property type="molecule type" value="Genomic_DNA"/>
</dbReference>
<sequence>MVSRRAAPAGASGGGKLRAYARNIGKAFVRPGAIARYVDAQKVSKSNLAVLQATQGSRGRALEKKQTRPHDHVMPVERKGKGKGKNSKNSTSSRWQATSAPPKVPKVDITLKGKSGKRVRTYLSDEQIRLKYATVPTPRGIAPRDQKLAKRQRREMSGAAGPSFSSRREGRIPLSPRLASLPSDILTRVFCCMRHQDMKPLLSVCTRLADAAKTAITTHFNFLTPDPKRATHYVKDQAVATTSRHAGDASGSGRDASRAFGSASQPVPQAPRQKRRSRRLSQRRRRPGTKMIKKRSLVFDDDATTTSGSTGSCASDTGSGSGMGAGKASF</sequence>
<evidence type="ECO:0000313" key="4">
    <source>
        <dbReference type="Proteomes" id="UP001472866"/>
    </source>
</evidence>
<accession>A0AAX4P513</accession>
<dbReference type="PANTHER" id="PTHR34049:SF1">
    <property type="entry name" value="F-BOX PROTEIN SKIP27"/>
    <property type="match status" value="1"/>
</dbReference>
<evidence type="ECO:0000256" key="1">
    <source>
        <dbReference type="SAM" id="MobiDB-lite"/>
    </source>
</evidence>
<dbReference type="InterPro" id="IPR001810">
    <property type="entry name" value="F-box_dom"/>
</dbReference>
<feature type="region of interest" description="Disordered" evidence="1">
    <location>
        <begin position="238"/>
        <end position="330"/>
    </location>
</feature>
<dbReference type="PROSITE" id="PS50181">
    <property type="entry name" value="FBOX"/>
    <property type="match status" value="1"/>
</dbReference>
<feature type="compositionally biased region" description="Basic and acidic residues" evidence="1">
    <location>
        <begin position="60"/>
        <end position="79"/>
    </location>
</feature>
<dbReference type="AlphaFoldDB" id="A0AAX4P513"/>
<dbReference type="Proteomes" id="UP001472866">
    <property type="component" value="Chromosome 03"/>
</dbReference>
<feature type="compositionally biased region" description="Gly residues" evidence="1">
    <location>
        <begin position="319"/>
        <end position="330"/>
    </location>
</feature>
<keyword evidence="4" id="KW-1185">Reference proteome</keyword>
<proteinExistence type="predicted"/>
<name>A0AAX4P513_9CHLO</name>
<reference evidence="3 4" key="1">
    <citation type="submission" date="2024-03" db="EMBL/GenBank/DDBJ databases">
        <title>Complete genome sequence of the green alga Chloropicon roscoffensis RCC1871.</title>
        <authorList>
            <person name="Lemieux C."/>
            <person name="Pombert J.-F."/>
            <person name="Otis C."/>
            <person name="Turmel M."/>
        </authorList>
    </citation>
    <scope>NUCLEOTIDE SEQUENCE [LARGE SCALE GENOMIC DNA]</scope>
    <source>
        <strain evidence="3 4">RCC1871</strain>
    </source>
</reference>
<dbReference type="InterPro" id="IPR045286">
    <property type="entry name" value="FBS1-like"/>
</dbReference>
<feature type="compositionally biased region" description="Basic residues" evidence="1">
    <location>
        <begin position="272"/>
        <end position="296"/>
    </location>
</feature>
<evidence type="ECO:0000313" key="3">
    <source>
        <dbReference type="EMBL" id="WZN60988.1"/>
    </source>
</evidence>
<organism evidence="3 4">
    <name type="scientific">Chloropicon roscoffensis</name>
    <dbReference type="NCBI Taxonomy" id="1461544"/>
    <lineage>
        <taxon>Eukaryota</taxon>
        <taxon>Viridiplantae</taxon>
        <taxon>Chlorophyta</taxon>
        <taxon>Chloropicophyceae</taxon>
        <taxon>Chloropicales</taxon>
        <taxon>Chloropicaceae</taxon>
        <taxon>Chloropicon</taxon>
    </lineage>
</organism>
<protein>
    <submittedName>
        <fullName evidence="3">F-box domain-containing protein</fullName>
    </submittedName>
</protein>
<feature type="region of interest" description="Disordered" evidence="1">
    <location>
        <begin position="55"/>
        <end position="108"/>
    </location>
</feature>
<feature type="domain" description="F-box" evidence="2">
    <location>
        <begin position="175"/>
        <end position="223"/>
    </location>
</feature>
<feature type="region of interest" description="Disordered" evidence="1">
    <location>
        <begin position="138"/>
        <end position="170"/>
    </location>
</feature>